<comment type="caution">
    <text evidence="2">The sequence shown here is derived from an EMBL/GenBank/DDBJ whole genome shotgun (WGS) entry which is preliminary data.</text>
</comment>
<accession>A0A5B1CI30</accession>
<proteinExistence type="predicted"/>
<dbReference type="EMBL" id="VRLW01000001">
    <property type="protein sequence ID" value="KAA1259339.1"/>
    <property type="molecule type" value="Genomic_DNA"/>
</dbReference>
<feature type="compositionally biased region" description="Basic and acidic residues" evidence="1">
    <location>
        <begin position="17"/>
        <end position="26"/>
    </location>
</feature>
<sequence length="95" mass="10527">MREPNQPDGNEQNARNSRGELRRCIDADASVDQFVDHGTDQQQPANPSESLDNLRAELRYRLGELTPVQLSPEGVTRLLSLLRELAAHSSSSEAT</sequence>
<organism evidence="2 3">
    <name type="scientific">Rubripirellula obstinata</name>
    <dbReference type="NCBI Taxonomy" id="406547"/>
    <lineage>
        <taxon>Bacteria</taxon>
        <taxon>Pseudomonadati</taxon>
        <taxon>Planctomycetota</taxon>
        <taxon>Planctomycetia</taxon>
        <taxon>Pirellulales</taxon>
        <taxon>Pirellulaceae</taxon>
        <taxon>Rubripirellula</taxon>
    </lineage>
</organism>
<dbReference type="AlphaFoldDB" id="A0A5B1CI30"/>
<evidence type="ECO:0000313" key="3">
    <source>
        <dbReference type="Proteomes" id="UP000322699"/>
    </source>
</evidence>
<feature type="compositionally biased region" description="Polar residues" evidence="1">
    <location>
        <begin position="40"/>
        <end position="50"/>
    </location>
</feature>
<feature type="region of interest" description="Disordered" evidence="1">
    <location>
        <begin position="1"/>
        <end position="50"/>
    </location>
</feature>
<protein>
    <submittedName>
        <fullName evidence="2">Uncharacterized protein</fullName>
    </submittedName>
</protein>
<evidence type="ECO:0000313" key="2">
    <source>
        <dbReference type="EMBL" id="KAA1259339.1"/>
    </source>
</evidence>
<keyword evidence="3" id="KW-1185">Reference proteome</keyword>
<evidence type="ECO:0000256" key="1">
    <source>
        <dbReference type="SAM" id="MobiDB-lite"/>
    </source>
</evidence>
<name>A0A5B1CI30_9BACT</name>
<gene>
    <name evidence="2" type="ORF">LF1_18710</name>
</gene>
<dbReference type="Proteomes" id="UP000322699">
    <property type="component" value="Unassembled WGS sequence"/>
</dbReference>
<reference evidence="2 3" key="1">
    <citation type="submission" date="2019-08" db="EMBL/GenBank/DDBJ databases">
        <title>Deep-cultivation of Planctomycetes and their phenomic and genomic characterization uncovers novel biology.</title>
        <authorList>
            <person name="Wiegand S."/>
            <person name="Jogler M."/>
            <person name="Boedeker C."/>
            <person name="Pinto D."/>
            <person name="Vollmers J."/>
            <person name="Rivas-Marin E."/>
            <person name="Kohn T."/>
            <person name="Peeters S.H."/>
            <person name="Heuer A."/>
            <person name="Rast P."/>
            <person name="Oberbeckmann S."/>
            <person name="Bunk B."/>
            <person name="Jeske O."/>
            <person name="Meyerdierks A."/>
            <person name="Storesund J.E."/>
            <person name="Kallscheuer N."/>
            <person name="Luecker S."/>
            <person name="Lage O.M."/>
            <person name="Pohl T."/>
            <person name="Merkel B.J."/>
            <person name="Hornburger P."/>
            <person name="Mueller R.-W."/>
            <person name="Bruemmer F."/>
            <person name="Labrenz M."/>
            <person name="Spormann A.M."/>
            <person name="Op Den Camp H."/>
            <person name="Overmann J."/>
            <person name="Amann R."/>
            <person name="Jetten M.S.M."/>
            <person name="Mascher T."/>
            <person name="Medema M.H."/>
            <person name="Devos D.P."/>
            <person name="Kaster A.-K."/>
            <person name="Ovreas L."/>
            <person name="Rohde M."/>
            <person name="Galperin M.Y."/>
            <person name="Jogler C."/>
        </authorList>
    </citation>
    <scope>NUCLEOTIDE SEQUENCE [LARGE SCALE GENOMIC DNA]</scope>
    <source>
        <strain evidence="2 3">LF1</strain>
    </source>
</reference>
<feature type="compositionally biased region" description="Polar residues" evidence="1">
    <location>
        <begin position="7"/>
        <end position="16"/>
    </location>
</feature>